<gene>
    <name evidence="3" type="ORF">HRR80_001337</name>
</gene>
<dbReference type="Gene3D" id="3.90.226.10">
    <property type="entry name" value="2-enoyl-CoA Hydratase, Chain A, domain 1"/>
    <property type="match status" value="1"/>
</dbReference>
<dbReference type="Proteomes" id="UP001161757">
    <property type="component" value="Unassembled WGS sequence"/>
</dbReference>
<dbReference type="GO" id="GO:0006635">
    <property type="term" value="P:fatty acid beta-oxidation"/>
    <property type="evidence" value="ECO:0007669"/>
    <property type="project" value="TreeGrafter"/>
</dbReference>
<dbReference type="InterPro" id="IPR029045">
    <property type="entry name" value="ClpP/crotonase-like_dom_sf"/>
</dbReference>
<dbReference type="InterPro" id="IPR001753">
    <property type="entry name" value="Enoyl-CoA_hydra/iso"/>
</dbReference>
<dbReference type="PANTHER" id="PTHR11941">
    <property type="entry name" value="ENOYL-COA HYDRATASE-RELATED"/>
    <property type="match status" value="1"/>
</dbReference>
<dbReference type="SUPFAM" id="SSF52096">
    <property type="entry name" value="ClpP/crotonase"/>
    <property type="match status" value="1"/>
</dbReference>
<evidence type="ECO:0000313" key="4">
    <source>
        <dbReference type="Proteomes" id="UP001161757"/>
    </source>
</evidence>
<dbReference type="Pfam" id="PF00378">
    <property type="entry name" value="ECH_1"/>
    <property type="match status" value="1"/>
</dbReference>
<comment type="caution">
    <text evidence="3">The sequence shown here is derived from an EMBL/GenBank/DDBJ whole genome shotgun (WGS) entry which is preliminary data.</text>
</comment>
<protein>
    <submittedName>
        <fullName evidence="3">Secondary metabolism biosynthetic enzyme</fullName>
    </submittedName>
</protein>
<proteinExistence type="inferred from homology"/>
<dbReference type="EMBL" id="JAJGCB010000002">
    <property type="protein sequence ID" value="KAJ8994626.1"/>
    <property type="molecule type" value="Genomic_DNA"/>
</dbReference>
<dbReference type="CDD" id="cd06558">
    <property type="entry name" value="crotonase-like"/>
    <property type="match status" value="1"/>
</dbReference>
<evidence type="ECO:0000256" key="1">
    <source>
        <dbReference type="ARBA" id="ARBA00005254"/>
    </source>
</evidence>
<dbReference type="AlphaFoldDB" id="A0AAN6EZI0"/>
<dbReference type="PANTHER" id="PTHR11941:SF171">
    <property type="entry name" value="SD19268P"/>
    <property type="match status" value="1"/>
</dbReference>
<name>A0AAN6EZI0_EXODE</name>
<evidence type="ECO:0000256" key="2">
    <source>
        <dbReference type="SAM" id="MobiDB-lite"/>
    </source>
</evidence>
<dbReference type="GO" id="GO:0005739">
    <property type="term" value="C:mitochondrion"/>
    <property type="evidence" value="ECO:0007669"/>
    <property type="project" value="TreeGrafter"/>
</dbReference>
<accession>A0AAN6EZI0</accession>
<organism evidence="3 4">
    <name type="scientific">Exophiala dermatitidis</name>
    <name type="common">Black yeast-like fungus</name>
    <name type="synonym">Wangiella dermatitidis</name>
    <dbReference type="NCBI Taxonomy" id="5970"/>
    <lineage>
        <taxon>Eukaryota</taxon>
        <taxon>Fungi</taxon>
        <taxon>Dikarya</taxon>
        <taxon>Ascomycota</taxon>
        <taxon>Pezizomycotina</taxon>
        <taxon>Eurotiomycetes</taxon>
        <taxon>Chaetothyriomycetidae</taxon>
        <taxon>Chaetothyriales</taxon>
        <taxon>Herpotrichiellaceae</taxon>
        <taxon>Exophiala</taxon>
    </lineage>
</organism>
<reference evidence="3" key="1">
    <citation type="submission" date="2023-01" db="EMBL/GenBank/DDBJ databases">
        <title>Exophiala dermititidis isolated from Cystic Fibrosis Patient.</title>
        <authorList>
            <person name="Kurbessoian T."/>
            <person name="Crocker A."/>
            <person name="Murante D."/>
            <person name="Hogan D.A."/>
            <person name="Stajich J.E."/>
        </authorList>
    </citation>
    <scope>NUCLEOTIDE SEQUENCE</scope>
    <source>
        <strain evidence="3">Ex8</strain>
    </source>
</reference>
<comment type="similarity">
    <text evidence="1">Belongs to the enoyl-CoA hydratase/isomerase family.</text>
</comment>
<sequence>MMRTATATSAAVAATAGRVGVGLRRLGVNHAHVCAGVGTRQLGLGTSQRRHQFSTLIVNRIAGAGAGAGFGVRYMTTTTSSGLTSSNNHDGTDDDKTKGKGDILCDVRPILNDILAGTTTNTDTNTNGDTGTVATITISHARRLNSLNSHLITKLTNTLYHLSDLRYYPDLRCVVIRGATSPSPSNSYSPNHSQSPTRTYTPSFSSGADIHEMSDLSTPAEAKHFITHLHKACHAIRCLPVITIAKIDGLCFGGGLELAASCDFRYATARSTFGMPETRYGIPSVIEARLLANIVGWQRTRELVYFAKSDYSAQKMLEWGLIDEVCDDAEALEKGVDEKVRLIAKNGPIAMRVQKSLVREWEECGTVNEGVEKGIEAFARMWVDGGAEPRRYMREFTERKKREKSEGKGERGGGG</sequence>
<evidence type="ECO:0000313" key="3">
    <source>
        <dbReference type="EMBL" id="KAJ8994626.1"/>
    </source>
</evidence>
<feature type="region of interest" description="Disordered" evidence="2">
    <location>
        <begin position="181"/>
        <end position="204"/>
    </location>
</feature>
<feature type="compositionally biased region" description="Low complexity" evidence="2">
    <location>
        <begin position="181"/>
        <end position="196"/>
    </location>
</feature>
<feature type="region of interest" description="Disordered" evidence="2">
    <location>
        <begin position="394"/>
        <end position="415"/>
    </location>
</feature>